<evidence type="ECO:0000313" key="2">
    <source>
        <dbReference type="Proteomes" id="UP001497535"/>
    </source>
</evidence>
<comment type="caution">
    <text evidence="1">The sequence shown here is derived from an EMBL/GenBank/DDBJ whole genome shotgun (WGS) entry which is preliminary data.</text>
</comment>
<keyword evidence="2" id="KW-1185">Reference proteome</keyword>
<reference evidence="1" key="1">
    <citation type="submission" date="2023-11" db="EMBL/GenBank/DDBJ databases">
        <authorList>
            <person name="Poullet M."/>
        </authorList>
    </citation>
    <scope>NUCLEOTIDE SEQUENCE</scope>
    <source>
        <strain evidence="1">E1834</strain>
    </source>
</reference>
<evidence type="ECO:0000313" key="1">
    <source>
        <dbReference type="EMBL" id="CAK5118124.1"/>
    </source>
</evidence>
<organism evidence="1 2">
    <name type="scientific">Meloidogyne enterolobii</name>
    <name type="common">Root-knot nematode worm</name>
    <name type="synonym">Meloidogyne mayaguensis</name>
    <dbReference type="NCBI Taxonomy" id="390850"/>
    <lineage>
        <taxon>Eukaryota</taxon>
        <taxon>Metazoa</taxon>
        <taxon>Ecdysozoa</taxon>
        <taxon>Nematoda</taxon>
        <taxon>Chromadorea</taxon>
        <taxon>Rhabditida</taxon>
        <taxon>Tylenchina</taxon>
        <taxon>Tylenchomorpha</taxon>
        <taxon>Tylenchoidea</taxon>
        <taxon>Meloidogynidae</taxon>
        <taxon>Meloidogyninae</taxon>
        <taxon>Meloidogyne</taxon>
    </lineage>
</organism>
<proteinExistence type="predicted"/>
<dbReference type="EMBL" id="CAVMJV010000162">
    <property type="protein sequence ID" value="CAK5118124.1"/>
    <property type="molecule type" value="Genomic_DNA"/>
</dbReference>
<accession>A0ACB1B1K6</accession>
<name>A0ACB1B1K6_MELEN</name>
<dbReference type="Proteomes" id="UP001497535">
    <property type="component" value="Unassembled WGS sequence"/>
</dbReference>
<protein>
    <submittedName>
        <fullName evidence="1">Uncharacterized protein</fullName>
    </submittedName>
</protein>
<sequence length="52" mass="5601">MPVCSSTAVLITALFLLVLEGNTSFPKGIIAQQLRSSREMGQMNGPLHLKNS</sequence>
<gene>
    <name evidence="1" type="ORF">MENTE1834_LOCUS46199</name>
</gene>